<keyword evidence="3" id="KW-0963">Cytoplasm</keyword>
<dbReference type="FunFam" id="2.40.50.180:FF:000002">
    <property type="entry name" value="Chemotaxis protein CheW"/>
    <property type="match status" value="1"/>
</dbReference>
<dbReference type="InterPro" id="IPR036061">
    <property type="entry name" value="CheW-like_dom_sf"/>
</dbReference>
<dbReference type="InterPro" id="IPR002545">
    <property type="entry name" value="CheW-lke_dom"/>
</dbReference>
<comment type="caution">
    <text evidence="6">The sequence shown here is derived from an EMBL/GenBank/DDBJ whole genome shotgun (WGS) entry which is preliminary data.</text>
</comment>
<dbReference type="PROSITE" id="PS50851">
    <property type="entry name" value="CHEW"/>
    <property type="match status" value="1"/>
</dbReference>
<evidence type="ECO:0000256" key="1">
    <source>
        <dbReference type="ARBA" id="ARBA00004496"/>
    </source>
</evidence>
<evidence type="ECO:0000259" key="5">
    <source>
        <dbReference type="PROSITE" id="PS50851"/>
    </source>
</evidence>
<name>A0A8J7Q6D1_9BACT</name>
<reference evidence="6" key="1">
    <citation type="submission" date="2021-03" db="EMBL/GenBank/DDBJ databases">
        <authorList>
            <person name="Wang G."/>
        </authorList>
    </citation>
    <scope>NUCLEOTIDE SEQUENCE</scope>
    <source>
        <strain evidence="6">KCTC 12899</strain>
    </source>
</reference>
<dbReference type="Pfam" id="PF01584">
    <property type="entry name" value="CheW"/>
    <property type="match status" value="1"/>
</dbReference>
<dbReference type="Gene3D" id="2.30.30.40">
    <property type="entry name" value="SH3 Domains"/>
    <property type="match status" value="1"/>
</dbReference>
<accession>A0A8J7Q6D1</accession>
<organism evidence="6 7">
    <name type="scientific">Acanthopleuribacter pedis</name>
    <dbReference type="NCBI Taxonomy" id="442870"/>
    <lineage>
        <taxon>Bacteria</taxon>
        <taxon>Pseudomonadati</taxon>
        <taxon>Acidobacteriota</taxon>
        <taxon>Holophagae</taxon>
        <taxon>Acanthopleuribacterales</taxon>
        <taxon>Acanthopleuribacteraceae</taxon>
        <taxon>Acanthopleuribacter</taxon>
    </lineage>
</organism>
<dbReference type="PANTHER" id="PTHR22617:SF45">
    <property type="entry name" value="CHEMOTAXIS PROTEIN CHEW"/>
    <property type="match status" value="1"/>
</dbReference>
<dbReference type="PANTHER" id="PTHR22617">
    <property type="entry name" value="CHEMOTAXIS SENSOR HISTIDINE KINASE-RELATED"/>
    <property type="match status" value="1"/>
</dbReference>
<dbReference type="Gene3D" id="2.40.50.180">
    <property type="entry name" value="CheA-289, Domain 4"/>
    <property type="match status" value="1"/>
</dbReference>
<dbReference type="GO" id="GO:0007165">
    <property type="term" value="P:signal transduction"/>
    <property type="evidence" value="ECO:0007669"/>
    <property type="project" value="InterPro"/>
</dbReference>
<keyword evidence="7" id="KW-1185">Reference proteome</keyword>
<evidence type="ECO:0000256" key="2">
    <source>
        <dbReference type="ARBA" id="ARBA00021483"/>
    </source>
</evidence>
<sequence length="171" mass="19021">MTSDAGTTANDVVEDTQEGKFLTFILGEEDYGLAIRFVTEIIGIQKITPVPDLPDYVKGVINLRGKVIPVMDVRLRFGMKQRDYDERTCIIVINAKDTTVGLIVDTVSEVLEIPDAYIEESQHFRKGRGNQFMRGMGKVGENVKILLDAEALLFRNAAHARPPENPTPTEA</sequence>
<evidence type="ECO:0000313" key="7">
    <source>
        <dbReference type="Proteomes" id="UP000664417"/>
    </source>
</evidence>
<feature type="domain" description="CheW-like" evidence="5">
    <location>
        <begin position="18"/>
        <end position="158"/>
    </location>
</feature>
<evidence type="ECO:0000256" key="3">
    <source>
        <dbReference type="ARBA" id="ARBA00022490"/>
    </source>
</evidence>
<dbReference type="EMBL" id="JAFREP010000023">
    <property type="protein sequence ID" value="MBO1321337.1"/>
    <property type="molecule type" value="Genomic_DNA"/>
</dbReference>
<dbReference type="SUPFAM" id="SSF50341">
    <property type="entry name" value="CheW-like"/>
    <property type="match status" value="1"/>
</dbReference>
<proteinExistence type="predicted"/>
<dbReference type="AlphaFoldDB" id="A0A8J7Q6D1"/>
<dbReference type="InterPro" id="IPR039315">
    <property type="entry name" value="CheW"/>
</dbReference>
<dbReference type="RefSeq" id="WP_207861311.1">
    <property type="nucleotide sequence ID" value="NZ_JAFREP010000023.1"/>
</dbReference>
<dbReference type="Proteomes" id="UP000664417">
    <property type="component" value="Unassembled WGS sequence"/>
</dbReference>
<evidence type="ECO:0000313" key="6">
    <source>
        <dbReference type="EMBL" id="MBO1321337.1"/>
    </source>
</evidence>
<keyword evidence="4" id="KW-0145">Chemotaxis</keyword>
<gene>
    <name evidence="6" type="ORF">J3U88_22845</name>
</gene>
<comment type="subcellular location">
    <subcellularLocation>
        <location evidence="1">Cytoplasm</location>
    </subcellularLocation>
</comment>
<evidence type="ECO:0000256" key="4">
    <source>
        <dbReference type="ARBA" id="ARBA00022500"/>
    </source>
</evidence>
<dbReference type="GO" id="GO:0005829">
    <property type="term" value="C:cytosol"/>
    <property type="evidence" value="ECO:0007669"/>
    <property type="project" value="TreeGrafter"/>
</dbReference>
<dbReference type="GO" id="GO:0006935">
    <property type="term" value="P:chemotaxis"/>
    <property type="evidence" value="ECO:0007669"/>
    <property type="project" value="UniProtKB-KW"/>
</dbReference>
<protein>
    <recommendedName>
        <fullName evidence="2">Chemotaxis protein CheW</fullName>
    </recommendedName>
</protein>
<dbReference type="SMART" id="SM00260">
    <property type="entry name" value="CheW"/>
    <property type="match status" value="1"/>
</dbReference>